<name>A0A7X5AML7_9GAMM</name>
<dbReference type="CDD" id="cd17246">
    <property type="entry name" value="RMtype1_S_SonII-TRD2-CR2_like"/>
    <property type="match status" value="1"/>
</dbReference>
<accession>A0A7X5AML7</accession>
<feature type="domain" description="Type I restriction modification DNA specificity" evidence="4">
    <location>
        <begin position="203"/>
        <end position="344"/>
    </location>
</feature>
<dbReference type="PANTHER" id="PTHR30408">
    <property type="entry name" value="TYPE-1 RESTRICTION ENZYME ECOKI SPECIFICITY PROTEIN"/>
    <property type="match status" value="1"/>
</dbReference>
<keyword evidence="3" id="KW-0238">DNA-binding</keyword>
<organism evidence="5 6">
    <name type="scientific">Halomonas icarae</name>
    <dbReference type="NCBI Taxonomy" id="2691040"/>
    <lineage>
        <taxon>Bacteria</taxon>
        <taxon>Pseudomonadati</taxon>
        <taxon>Pseudomonadota</taxon>
        <taxon>Gammaproteobacteria</taxon>
        <taxon>Oceanospirillales</taxon>
        <taxon>Halomonadaceae</taxon>
        <taxon>Halomonas</taxon>
    </lineage>
</organism>
<evidence type="ECO:0000259" key="4">
    <source>
        <dbReference type="Pfam" id="PF01420"/>
    </source>
</evidence>
<dbReference type="Proteomes" id="UP000448235">
    <property type="component" value="Unassembled WGS sequence"/>
</dbReference>
<dbReference type="GO" id="GO:0009307">
    <property type="term" value="P:DNA restriction-modification system"/>
    <property type="evidence" value="ECO:0007669"/>
    <property type="project" value="UniProtKB-KW"/>
</dbReference>
<keyword evidence="5" id="KW-0255">Endonuclease</keyword>
<evidence type="ECO:0000256" key="3">
    <source>
        <dbReference type="ARBA" id="ARBA00023125"/>
    </source>
</evidence>
<sequence>MSQWKKLKLPECLDKAPKATKIPKRKFLQSGLYPIVSQEKGLVNGRWDDPRDVVRIDSPIIVFGDHTTVLKLVDFDFVVGADGVKILNPKPFLDAGYLYCYLLGRPLSGLGYARHYRLLKEVEVDVPSLEEQKRIVAILDEAFEGIDTVVANTEKNLVNVHELFTSFLGKAFEEVKNIYGEVRIDSACDSVIDCINKTAPKVDEPTPYKMIRTTNVRNGFVNLEAVKYVTEEVYEKWTRRQVPISGDVILTREAPMGEVGILDTEEKVFLGQRLVSYRADRKKLLPDFLIYAFQSPYMQRQIHSFASGSTVQHMRVPDCKKLMLPLPDLDKQWKIVERLTFIRAEVSRVESTYQQKLTALTELKQSLLQKAFSGELTASEAEAAVEEATA</sequence>
<dbReference type="GO" id="GO:0003677">
    <property type="term" value="F:DNA binding"/>
    <property type="evidence" value="ECO:0007669"/>
    <property type="project" value="UniProtKB-KW"/>
</dbReference>
<gene>
    <name evidence="5" type="ORF">GRB80_09025</name>
</gene>
<comment type="similarity">
    <text evidence="1">Belongs to the type-I restriction system S methylase family.</text>
</comment>
<dbReference type="InterPro" id="IPR000055">
    <property type="entry name" value="Restrct_endonuc_typeI_TRD"/>
</dbReference>
<keyword evidence="2" id="KW-0680">Restriction system</keyword>
<evidence type="ECO:0000256" key="2">
    <source>
        <dbReference type="ARBA" id="ARBA00022747"/>
    </source>
</evidence>
<dbReference type="AlphaFoldDB" id="A0A7X5AML7"/>
<dbReference type="PANTHER" id="PTHR30408:SF12">
    <property type="entry name" value="TYPE I RESTRICTION ENZYME MJAVIII SPECIFICITY SUBUNIT"/>
    <property type="match status" value="1"/>
</dbReference>
<dbReference type="InterPro" id="IPR044946">
    <property type="entry name" value="Restrct_endonuc_typeI_TRD_sf"/>
</dbReference>
<keyword evidence="5" id="KW-0378">Hydrolase</keyword>
<dbReference type="Pfam" id="PF01420">
    <property type="entry name" value="Methylase_S"/>
    <property type="match status" value="2"/>
</dbReference>
<comment type="caution">
    <text evidence="5">The sequence shown here is derived from an EMBL/GenBank/DDBJ whole genome shotgun (WGS) entry which is preliminary data.</text>
</comment>
<proteinExistence type="inferred from homology"/>
<evidence type="ECO:0000313" key="5">
    <source>
        <dbReference type="EMBL" id="NAW12989.1"/>
    </source>
</evidence>
<keyword evidence="5" id="KW-0540">Nuclease</keyword>
<dbReference type="RefSeq" id="WP_161423341.1">
    <property type="nucleotide sequence ID" value="NZ_JARWMY010000004.1"/>
</dbReference>
<reference evidence="5 6" key="1">
    <citation type="submission" date="2019-12" db="EMBL/GenBank/DDBJ databases">
        <title>Draft genome sequencing of Halomonas icarensis D1-1.</title>
        <authorList>
            <person name="Pandiyan K."/>
            <person name="Kushwaha P."/>
            <person name="Gowdham M."/>
            <person name="Chakdar H."/>
            <person name="Singh A."/>
            <person name="Kumar M."/>
            <person name="Saxena A.K."/>
        </authorList>
    </citation>
    <scope>NUCLEOTIDE SEQUENCE [LARGE SCALE GENOMIC DNA]</scope>
    <source>
        <strain evidence="5 6">D1-1</strain>
    </source>
</reference>
<keyword evidence="6" id="KW-1185">Reference proteome</keyword>
<feature type="domain" description="Type I restriction modification DNA specificity" evidence="4">
    <location>
        <begin position="1"/>
        <end position="144"/>
    </location>
</feature>
<dbReference type="InterPro" id="IPR052021">
    <property type="entry name" value="Type-I_RS_S_subunit"/>
</dbReference>
<dbReference type="Gene3D" id="3.90.220.20">
    <property type="entry name" value="DNA methylase specificity domains"/>
    <property type="match status" value="2"/>
</dbReference>
<evidence type="ECO:0000313" key="6">
    <source>
        <dbReference type="Proteomes" id="UP000448235"/>
    </source>
</evidence>
<evidence type="ECO:0000256" key="1">
    <source>
        <dbReference type="ARBA" id="ARBA00010923"/>
    </source>
</evidence>
<dbReference type="GO" id="GO:0004519">
    <property type="term" value="F:endonuclease activity"/>
    <property type="evidence" value="ECO:0007669"/>
    <property type="project" value="UniProtKB-KW"/>
</dbReference>
<dbReference type="EMBL" id="WUTS01000001">
    <property type="protein sequence ID" value="NAW12989.1"/>
    <property type="molecule type" value="Genomic_DNA"/>
</dbReference>
<dbReference type="SUPFAM" id="SSF116734">
    <property type="entry name" value="DNA methylase specificity domain"/>
    <property type="match status" value="2"/>
</dbReference>
<protein>
    <submittedName>
        <fullName evidence="5">Restriction endonuclease subunit S</fullName>
    </submittedName>
</protein>